<sequence>MLMLSNLNNRLSQVLSLPGLHTAVLLTPAGELVSAASEPARPKDEIRVIVGLSGEVWHETRDQGFGMVDSELGRILVLPVDDTQDPEPRADNKEPLMLLALNSTDAVEWDDLQVEGRMLAYHLAKSLEKFRDHLARPKITPPPTNTTSPAPLRT</sequence>
<keyword evidence="3" id="KW-1185">Reference proteome</keyword>
<protein>
    <recommendedName>
        <fullName evidence="4">Roadblock/LAMTOR2 domain-containing protein</fullName>
    </recommendedName>
</protein>
<feature type="region of interest" description="Disordered" evidence="1">
    <location>
        <begin position="134"/>
        <end position="154"/>
    </location>
</feature>
<evidence type="ECO:0000256" key="1">
    <source>
        <dbReference type="SAM" id="MobiDB-lite"/>
    </source>
</evidence>
<accession>A0A5C3M9K7</accession>
<name>A0A5C3M9K7_9AGAR</name>
<dbReference type="Proteomes" id="UP000308652">
    <property type="component" value="Unassembled WGS sequence"/>
</dbReference>
<dbReference type="EMBL" id="ML213593">
    <property type="protein sequence ID" value="TFK41932.1"/>
    <property type="molecule type" value="Genomic_DNA"/>
</dbReference>
<evidence type="ECO:0000313" key="3">
    <source>
        <dbReference type="Proteomes" id="UP000308652"/>
    </source>
</evidence>
<dbReference type="Gene3D" id="3.30.450.30">
    <property type="entry name" value="Dynein light chain 2a, cytoplasmic"/>
    <property type="match status" value="1"/>
</dbReference>
<feature type="compositionally biased region" description="Low complexity" evidence="1">
    <location>
        <begin position="145"/>
        <end position="154"/>
    </location>
</feature>
<dbReference type="OrthoDB" id="3201641at2759"/>
<dbReference type="SUPFAM" id="SSF103196">
    <property type="entry name" value="Roadblock/LC7 domain"/>
    <property type="match status" value="1"/>
</dbReference>
<evidence type="ECO:0000313" key="2">
    <source>
        <dbReference type="EMBL" id="TFK41932.1"/>
    </source>
</evidence>
<evidence type="ECO:0008006" key="4">
    <source>
        <dbReference type="Google" id="ProtNLM"/>
    </source>
</evidence>
<gene>
    <name evidence="2" type="ORF">BDQ12DRAFT_719955</name>
</gene>
<organism evidence="2 3">
    <name type="scientific">Crucibulum laeve</name>
    <dbReference type="NCBI Taxonomy" id="68775"/>
    <lineage>
        <taxon>Eukaryota</taxon>
        <taxon>Fungi</taxon>
        <taxon>Dikarya</taxon>
        <taxon>Basidiomycota</taxon>
        <taxon>Agaricomycotina</taxon>
        <taxon>Agaricomycetes</taxon>
        <taxon>Agaricomycetidae</taxon>
        <taxon>Agaricales</taxon>
        <taxon>Agaricineae</taxon>
        <taxon>Nidulariaceae</taxon>
        <taxon>Crucibulum</taxon>
    </lineage>
</organism>
<proteinExistence type="predicted"/>
<reference evidence="2 3" key="1">
    <citation type="journal article" date="2019" name="Nat. Ecol. Evol.">
        <title>Megaphylogeny resolves global patterns of mushroom evolution.</title>
        <authorList>
            <person name="Varga T."/>
            <person name="Krizsan K."/>
            <person name="Foldi C."/>
            <person name="Dima B."/>
            <person name="Sanchez-Garcia M."/>
            <person name="Sanchez-Ramirez S."/>
            <person name="Szollosi G.J."/>
            <person name="Szarkandi J.G."/>
            <person name="Papp V."/>
            <person name="Albert L."/>
            <person name="Andreopoulos W."/>
            <person name="Angelini C."/>
            <person name="Antonin V."/>
            <person name="Barry K.W."/>
            <person name="Bougher N.L."/>
            <person name="Buchanan P."/>
            <person name="Buyck B."/>
            <person name="Bense V."/>
            <person name="Catcheside P."/>
            <person name="Chovatia M."/>
            <person name="Cooper J."/>
            <person name="Damon W."/>
            <person name="Desjardin D."/>
            <person name="Finy P."/>
            <person name="Geml J."/>
            <person name="Haridas S."/>
            <person name="Hughes K."/>
            <person name="Justo A."/>
            <person name="Karasinski D."/>
            <person name="Kautmanova I."/>
            <person name="Kiss B."/>
            <person name="Kocsube S."/>
            <person name="Kotiranta H."/>
            <person name="LaButti K.M."/>
            <person name="Lechner B.E."/>
            <person name="Liimatainen K."/>
            <person name="Lipzen A."/>
            <person name="Lukacs Z."/>
            <person name="Mihaltcheva S."/>
            <person name="Morgado L.N."/>
            <person name="Niskanen T."/>
            <person name="Noordeloos M.E."/>
            <person name="Ohm R.A."/>
            <person name="Ortiz-Santana B."/>
            <person name="Ovrebo C."/>
            <person name="Racz N."/>
            <person name="Riley R."/>
            <person name="Savchenko A."/>
            <person name="Shiryaev A."/>
            <person name="Soop K."/>
            <person name="Spirin V."/>
            <person name="Szebenyi C."/>
            <person name="Tomsovsky M."/>
            <person name="Tulloss R.E."/>
            <person name="Uehling J."/>
            <person name="Grigoriev I.V."/>
            <person name="Vagvolgyi C."/>
            <person name="Papp T."/>
            <person name="Martin F.M."/>
            <person name="Miettinen O."/>
            <person name="Hibbett D.S."/>
            <person name="Nagy L.G."/>
        </authorList>
    </citation>
    <scope>NUCLEOTIDE SEQUENCE [LARGE SCALE GENOMIC DNA]</scope>
    <source>
        <strain evidence="2 3">CBS 166.37</strain>
    </source>
</reference>
<dbReference type="AlphaFoldDB" id="A0A5C3M9K7"/>